<dbReference type="Pfam" id="PF08487">
    <property type="entry name" value="VIT"/>
    <property type="match status" value="1"/>
</dbReference>
<dbReference type="RefSeq" id="WP_284100417.1">
    <property type="nucleotide sequence ID" value="NZ_JARRAF010000007.1"/>
</dbReference>
<dbReference type="EMBL" id="JARRAF010000007">
    <property type="protein sequence ID" value="MDK2124115.1"/>
    <property type="molecule type" value="Genomic_DNA"/>
</dbReference>
<name>A0ABT7DVM5_9NEIS</name>
<proteinExistence type="predicted"/>
<evidence type="ECO:0000256" key="1">
    <source>
        <dbReference type="SAM" id="Phobius"/>
    </source>
</evidence>
<dbReference type="SMART" id="SM00327">
    <property type="entry name" value="VWA"/>
    <property type="match status" value="1"/>
</dbReference>
<keyword evidence="1" id="KW-1133">Transmembrane helix</keyword>
<dbReference type="Gene3D" id="3.40.50.410">
    <property type="entry name" value="von Willebrand factor, type A domain"/>
    <property type="match status" value="1"/>
</dbReference>
<dbReference type="InterPro" id="IPR002035">
    <property type="entry name" value="VWF_A"/>
</dbReference>
<feature type="domain" description="VIT" evidence="3">
    <location>
        <begin position="36"/>
        <end position="164"/>
    </location>
</feature>
<dbReference type="SMART" id="SM00609">
    <property type="entry name" value="VIT"/>
    <property type="match status" value="1"/>
</dbReference>
<gene>
    <name evidence="4" type="ORF">PZA18_08655</name>
</gene>
<evidence type="ECO:0000313" key="4">
    <source>
        <dbReference type="EMBL" id="MDK2124115.1"/>
    </source>
</evidence>
<evidence type="ECO:0000313" key="5">
    <source>
        <dbReference type="Proteomes" id="UP001172778"/>
    </source>
</evidence>
<dbReference type="PANTHER" id="PTHR45737:SF6">
    <property type="entry name" value="VON WILLEBRAND FACTOR A DOMAIN-CONTAINING PROTEIN 5A"/>
    <property type="match status" value="1"/>
</dbReference>
<organism evidence="4 5">
    <name type="scientific">Parachitinimonas caeni</name>
    <dbReference type="NCBI Taxonomy" id="3031301"/>
    <lineage>
        <taxon>Bacteria</taxon>
        <taxon>Pseudomonadati</taxon>
        <taxon>Pseudomonadota</taxon>
        <taxon>Betaproteobacteria</taxon>
        <taxon>Neisseriales</taxon>
        <taxon>Chitinibacteraceae</taxon>
        <taxon>Parachitinimonas</taxon>
    </lineage>
</organism>
<dbReference type="Pfam" id="PF07589">
    <property type="entry name" value="PEP-CTERM"/>
    <property type="match status" value="1"/>
</dbReference>
<dbReference type="InterPro" id="IPR013694">
    <property type="entry name" value="VIT"/>
</dbReference>
<dbReference type="Pfam" id="PF13768">
    <property type="entry name" value="VWA_3"/>
    <property type="match status" value="1"/>
</dbReference>
<evidence type="ECO:0000259" key="2">
    <source>
        <dbReference type="PROSITE" id="PS50234"/>
    </source>
</evidence>
<dbReference type="PANTHER" id="PTHR45737">
    <property type="entry name" value="VON WILLEBRAND FACTOR A DOMAIN-CONTAINING PROTEIN 5A"/>
    <property type="match status" value="1"/>
</dbReference>
<dbReference type="PROSITE" id="PS51468">
    <property type="entry name" value="VIT"/>
    <property type="match status" value="1"/>
</dbReference>
<accession>A0ABT7DVM5</accession>
<protein>
    <submittedName>
        <fullName evidence="4">VIT domain-containing protein</fullName>
    </submittedName>
</protein>
<dbReference type="NCBIfam" id="TIGR02595">
    <property type="entry name" value="PEP_CTERM"/>
    <property type="match status" value="1"/>
</dbReference>
<dbReference type="PROSITE" id="PS50234">
    <property type="entry name" value="VWFA"/>
    <property type="match status" value="1"/>
</dbReference>
<dbReference type="Proteomes" id="UP001172778">
    <property type="component" value="Unassembled WGS sequence"/>
</dbReference>
<dbReference type="InterPro" id="IPR036465">
    <property type="entry name" value="vWFA_dom_sf"/>
</dbReference>
<sequence>MTLNLFWRWLVGCVILLPWWAWANPGPVLGEQGDSPYFVVNSSDPATDRLPLKNTKVDVRVVGVIADVTVTQQYRNEGKSALEARYVFPGSTRAAVYGMTVRLGQRVLTAAIREKQQAQADYNQAKQQGKTAALLEQQRANVFEMNVANILPGDEVNVELHYTELLVPTDGVYQFVFPTVVGPRYNGQAATAGGAEKWAATAHLPAGEVSRTGFIMNVRLATPAEAKEIRSPSHSVEVQKSGPQEALVRLAPGKQNENNRDFILNYRLAGEQIESGILLSRGKKENFFLAMVEPPKQVANSQIVPREYVFVVDISGSMHGFPLDTTKVLMQKLLGNLRPADSFNVMLFSGSNTMLAPKSVPATPQAIERALTLLNEQMGSGGTELVPALRDALAMPADGERARTFVVVTDGFVTVEKEVFQLIRQNLNKANVFSFGIGTSVNRMLMEGIARAGQGEPYIVLDASSAAEQAERFRRVIDSPVLSHLKARFDGFEAYDVEPLTLPDVFAQRPVILFGKWRGEPKGRLVLEGRAATGPFKAELPIKAEQVSTANEALRYLWARHRVAALSDQQAIEGGDTYRQQILDLGLGYNLLTAYTSFIAIDERVRNPNGSSDTVNQPQPLPEGVGNQAIANPAIANQVSSTPEPATWAMLLMALAGMVYVARRQAKARS</sequence>
<feature type="transmembrane region" description="Helical" evidence="1">
    <location>
        <begin position="645"/>
        <end position="662"/>
    </location>
</feature>
<dbReference type="SUPFAM" id="SSF53300">
    <property type="entry name" value="vWA-like"/>
    <property type="match status" value="1"/>
</dbReference>
<feature type="domain" description="VWFA" evidence="2">
    <location>
        <begin position="307"/>
        <end position="485"/>
    </location>
</feature>
<dbReference type="InterPro" id="IPR013424">
    <property type="entry name" value="Ice-binding_C"/>
</dbReference>
<keyword evidence="1" id="KW-0472">Membrane</keyword>
<comment type="caution">
    <text evidence="4">The sequence shown here is derived from an EMBL/GenBank/DDBJ whole genome shotgun (WGS) entry which is preliminary data.</text>
</comment>
<keyword evidence="5" id="KW-1185">Reference proteome</keyword>
<keyword evidence="1" id="KW-0812">Transmembrane</keyword>
<evidence type="ECO:0000259" key="3">
    <source>
        <dbReference type="PROSITE" id="PS51468"/>
    </source>
</evidence>
<reference evidence="4" key="1">
    <citation type="submission" date="2023-03" db="EMBL/GenBank/DDBJ databases">
        <title>Chitinimonas shenzhenensis gen. nov., sp. nov., a novel member of family Burkholderiaceae isolated from activated sludge collected in Shen Zhen, China.</title>
        <authorList>
            <person name="Wang X."/>
        </authorList>
    </citation>
    <scope>NUCLEOTIDE SEQUENCE</scope>
    <source>
        <strain evidence="4">DQS-5</strain>
    </source>
</reference>